<keyword evidence="6" id="KW-1185">Reference proteome</keyword>
<evidence type="ECO:0000313" key="3">
    <source>
        <dbReference type="EMBL" id="GIL70471.1"/>
    </source>
</evidence>
<comment type="caution">
    <text evidence="4">The sequence shown here is derived from an EMBL/GenBank/DDBJ whole genome shotgun (WGS) entry which is preliminary data.</text>
</comment>
<dbReference type="GO" id="GO:0016620">
    <property type="term" value="F:oxidoreductase activity, acting on the aldehyde or oxo group of donors, NAD or NADP as acceptor"/>
    <property type="evidence" value="ECO:0007669"/>
    <property type="project" value="InterPro"/>
</dbReference>
<dbReference type="EMBL" id="BNCQ01000005">
    <property type="protein sequence ID" value="GIL98196.1"/>
    <property type="molecule type" value="Genomic_DNA"/>
</dbReference>
<dbReference type="EMBL" id="BNCP01000002">
    <property type="protein sequence ID" value="GIL70471.1"/>
    <property type="molecule type" value="Genomic_DNA"/>
</dbReference>
<keyword evidence="1" id="KW-0472">Membrane</keyword>
<evidence type="ECO:0000313" key="6">
    <source>
        <dbReference type="Proteomes" id="UP000747110"/>
    </source>
</evidence>
<dbReference type="Pfam" id="PF00171">
    <property type="entry name" value="Aldedh"/>
    <property type="match status" value="1"/>
</dbReference>
<keyword evidence="1" id="KW-0812">Transmembrane</keyword>
<feature type="transmembrane region" description="Helical" evidence="1">
    <location>
        <begin position="555"/>
        <end position="576"/>
    </location>
</feature>
<keyword evidence="1" id="KW-1133">Transmembrane helix</keyword>
<accession>A0A8J4DE20</accession>
<dbReference type="InterPro" id="IPR016163">
    <property type="entry name" value="Ald_DH_C"/>
</dbReference>
<dbReference type="InterPro" id="IPR016162">
    <property type="entry name" value="Ald_DH_N"/>
</dbReference>
<feature type="domain" description="Aldehyde dehydrogenase" evidence="2">
    <location>
        <begin position="232"/>
        <end position="492"/>
    </location>
</feature>
<dbReference type="OrthoDB" id="40137at2759"/>
<name>A0A8J4DE20_9CHLO</name>
<evidence type="ECO:0000259" key="2">
    <source>
        <dbReference type="Pfam" id="PF00171"/>
    </source>
</evidence>
<gene>
    <name evidence="3" type="ORF">Vretifemale_1214</name>
    <name evidence="4" type="ORF">Vretimale_3620</name>
</gene>
<organism evidence="4 5">
    <name type="scientific">Volvox reticuliferus</name>
    <dbReference type="NCBI Taxonomy" id="1737510"/>
    <lineage>
        <taxon>Eukaryota</taxon>
        <taxon>Viridiplantae</taxon>
        <taxon>Chlorophyta</taxon>
        <taxon>core chlorophytes</taxon>
        <taxon>Chlorophyceae</taxon>
        <taxon>CS clade</taxon>
        <taxon>Chlamydomonadales</taxon>
        <taxon>Volvocaceae</taxon>
        <taxon>Volvox</taxon>
    </lineage>
</organism>
<evidence type="ECO:0000313" key="5">
    <source>
        <dbReference type="Proteomes" id="UP000722791"/>
    </source>
</evidence>
<dbReference type="InterPro" id="IPR015590">
    <property type="entry name" value="Aldehyde_DH_dom"/>
</dbReference>
<sequence length="577" mass="62903">MTVYVESIVEDASAETDQALALLESKKKAWAALPLSAKIDLLDEVRGRLIDKMVTWGRLGADAKASTDGELVKLEMFTSVTIPAAYIHKLLLTLRTLAATGKAPQLPVRTTASGQLAVQVFPTNQDRTKLLLPGASAELVLRPEIKEVRQAEPYDVDGLVKEGREGLCVVLGAGNHGMLALRDVLMCLYERGQVVAVKPHPLWFKWHAVTDYIMQPLIQAGFVRSFYLPDVAATQALVYHPKVDCVHMTGGTATHDAIVWGSSAEEQQRRRLANDPLLKVPITSELGCVTPFMVAGWTFTASQLQAQGENLVVAMTSNVGCNCNSAKVLVLPGDWPQEAAFLEKVRAVLRGTPMDPPYYTGIQKRYQAFKERYPRSEVIEGPPRKASREGLGPNLPYLINIMDELPADPKAEYAFNVEPFAPVLTVVRLPTRGPEEFLEAATRFANEQLWGTLSCVLVLHPELEKAHPKAAQKAIDNLRYGVVAVNAWAAVSCAMGSCTWGAYAGDQTIADVVSGLGVVGNTYMIEGLQKAVFRTPVEGPAVPKPIKFQNVPWRIVQAVLGFIVGGWYGALGALWAQ</sequence>
<dbReference type="SUPFAM" id="SSF53720">
    <property type="entry name" value="ALDH-like"/>
    <property type="match status" value="1"/>
</dbReference>
<dbReference type="InterPro" id="IPR016161">
    <property type="entry name" value="Ald_DH/histidinol_DH"/>
</dbReference>
<dbReference type="Proteomes" id="UP000747110">
    <property type="component" value="Unassembled WGS sequence"/>
</dbReference>
<dbReference type="Gene3D" id="3.40.309.10">
    <property type="entry name" value="Aldehyde Dehydrogenase, Chain A, domain 2"/>
    <property type="match status" value="1"/>
</dbReference>
<protein>
    <recommendedName>
        <fullName evidence="2">Aldehyde dehydrogenase domain-containing protein</fullName>
    </recommendedName>
</protein>
<reference evidence="4" key="1">
    <citation type="journal article" date="2021" name="Proc. Natl. Acad. Sci. U.S.A.">
        <title>Three genomes in the algal genus Volvox reveal the fate of a haploid sex-determining region after a transition to homothallism.</title>
        <authorList>
            <person name="Yamamoto K."/>
            <person name="Hamaji T."/>
            <person name="Kawai-Toyooka H."/>
            <person name="Matsuzaki R."/>
            <person name="Takahashi F."/>
            <person name="Nishimura Y."/>
            <person name="Kawachi M."/>
            <person name="Noguchi H."/>
            <person name="Minakuchi Y."/>
            <person name="Umen J.G."/>
            <person name="Toyoda A."/>
            <person name="Nozaki H."/>
        </authorList>
    </citation>
    <scope>NUCLEOTIDE SEQUENCE</scope>
    <source>
        <strain evidence="4">NIES-3785</strain>
        <strain evidence="3">NIES-3786</strain>
    </source>
</reference>
<dbReference type="AlphaFoldDB" id="A0A8J4DE20"/>
<dbReference type="Gene3D" id="3.40.605.10">
    <property type="entry name" value="Aldehyde Dehydrogenase, Chain A, domain 1"/>
    <property type="match status" value="1"/>
</dbReference>
<evidence type="ECO:0000313" key="4">
    <source>
        <dbReference type="EMBL" id="GIL98196.1"/>
    </source>
</evidence>
<dbReference type="Proteomes" id="UP000722791">
    <property type="component" value="Unassembled WGS sequence"/>
</dbReference>
<proteinExistence type="predicted"/>
<evidence type="ECO:0000256" key="1">
    <source>
        <dbReference type="SAM" id="Phobius"/>
    </source>
</evidence>